<keyword evidence="3" id="KW-1185">Reference proteome</keyword>
<sequence length="140" mass="15469">MTGSAALRRSWRQLSAKSAVLALCCAAAIVPASNAAPMYPSERVRGFFCNEMSHSVDFLMQQTKGENEEIAANSVNKALAKFSCAYYLPVNAIYTGEHTVMKRGMIFKLHSYVFLPERVERWSGSAVSTLQVSPYAKHDV</sequence>
<organism evidence="2 3">
    <name type="scientific">Hyphomicrobium sulfonivorans</name>
    <dbReference type="NCBI Taxonomy" id="121290"/>
    <lineage>
        <taxon>Bacteria</taxon>
        <taxon>Pseudomonadati</taxon>
        <taxon>Pseudomonadota</taxon>
        <taxon>Alphaproteobacteria</taxon>
        <taxon>Hyphomicrobiales</taxon>
        <taxon>Hyphomicrobiaceae</taxon>
        <taxon>Hyphomicrobium</taxon>
    </lineage>
</organism>
<keyword evidence="1" id="KW-0732">Signal</keyword>
<dbReference type="Proteomes" id="UP000059074">
    <property type="component" value="Unassembled WGS sequence"/>
</dbReference>
<proteinExistence type="predicted"/>
<dbReference type="PATRIC" id="fig|121290.4.peg.2679"/>
<dbReference type="EMBL" id="LMTR01000045">
    <property type="protein sequence ID" value="KWT69361.1"/>
    <property type="molecule type" value="Genomic_DNA"/>
</dbReference>
<evidence type="ECO:0000313" key="3">
    <source>
        <dbReference type="Proteomes" id="UP000059074"/>
    </source>
</evidence>
<protein>
    <submittedName>
        <fullName evidence="2">Uncharacterized protein</fullName>
    </submittedName>
</protein>
<gene>
    <name evidence="2" type="ORF">APY04_1444</name>
</gene>
<dbReference type="AlphaFoldDB" id="A0A109BIM3"/>
<evidence type="ECO:0000313" key="2">
    <source>
        <dbReference type="EMBL" id="KWT69361.1"/>
    </source>
</evidence>
<reference evidence="2 3" key="1">
    <citation type="submission" date="2015-10" db="EMBL/GenBank/DDBJ databases">
        <title>Transcriptomic analysis of a linuron degrading triple-species bacterial consortium.</title>
        <authorList>
            <person name="Albers P."/>
        </authorList>
    </citation>
    <scope>NUCLEOTIDE SEQUENCE [LARGE SCALE GENOMIC DNA]</scope>
    <source>
        <strain evidence="2 3">WDL6</strain>
    </source>
</reference>
<feature type="signal peptide" evidence="1">
    <location>
        <begin position="1"/>
        <end position="35"/>
    </location>
</feature>
<feature type="chain" id="PRO_5007132620" evidence="1">
    <location>
        <begin position="36"/>
        <end position="140"/>
    </location>
</feature>
<accession>A0A109BIM3</accession>
<comment type="caution">
    <text evidence="2">The sequence shown here is derived from an EMBL/GenBank/DDBJ whole genome shotgun (WGS) entry which is preliminary data.</text>
</comment>
<evidence type="ECO:0000256" key="1">
    <source>
        <dbReference type="SAM" id="SignalP"/>
    </source>
</evidence>
<name>A0A109BIM3_HYPSL</name>